<dbReference type="SUPFAM" id="SSF63825">
    <property type="entry name" value="YWTD domain"/>
    <property type="match status" value="1"/>
</dbReference>
<dbReference type="Gene3D" id="2.120.10.30">
    <property type="entry name" value="TolB, C-terminal domain"/>
    <property type="match status" value="1"/>
</dbReference>
<dbReference type="SUPFAM" id="SSF82171">
    <property type="entry name" value="DPP6 N-terminal domain-like"/>
    <property type="match status" value="1"/>
</dbReference>
<protein>
    <submittedName>
        <fullName evidence="2">Uncharacterized protein</fullName>
    </submittedName>
</protein>
<evidence type="ECO:0000313" key="2">
    <source>
        <dbReference type="EMBL" id="CUR59589.1"/>
    </source>
</evidence>
<feature type="region of interest" description="Disordered" evidence="1">
    <location>
        <begin position="405"/>
        <end position="430"/>
    </location>
</feature>
<evidence type="ECO:0000256" key="1">
    <source>
        <dbReference type="SAM" id="MobiDB-lite"/>
    </source>
</evidence>
<accession>A0A2P2CCC1</accession>
<gene>
    <name evidence="2" type="ORF">NOCA1180041</name>
</gene>
<dbReference type="InterPro" id="IPR011042">
    <property type="entry name" value="6-blade_b-propeller_TolB-like"/>
</dbReference>
<dbReference type="EMBL" id="CZKB01000010">
    <property type="protein sequence ID" value="CUR59589.1"/>
    <property type="molecule type" value="Genomic_DNA"/>
</dbReference>
<proteinExistence type="predicted"/>
<dbReference type="AlphaFoldDB" id="A0A2P2CCC1"/>
<sequence>MVIQHTTRPLVAASLAAGLAAALTAPVGAAAPAADRDDVPLARVADVRPGPAGSDPSRITAHAGGVYLVADDGAHGPRVWRSDGTAAGTTLVSAAAAVTTASELAVVGSTLFFTAGDQLWRSDGTEAGTQLVRDLGTTDIPLTQLTVAGNLVWFLGDDGASGQELWRSDGTAAGTMRLTIRPPGADAKPLDNLTAVGSSLWFTGSDGTDIVSEVWRSDGTPAGTAPLTKFRTFFDTYPGLLTPAGNHVYFVLGGGSEGRDVFRIATGGTTAELVLGDESAYVHELQADGDRIYVSSYNAASRRSELWLSDGTPAGSQRLAELPAEAGDYPSDHAQDLTMVDGTLFFTHVDADHGPELWRSDGAVAGTRRLTDLPTRLLRTRPAELTASDGRLWFVADEGRGPELWVSDGTTRGTHPVDDTRRGRAGSVPTGLTDVGGTLFMGLDDGAAGRELWATQVDTAIARPRVRAPKGQRIGRGAWSVRVRAGAGEWVESTARGRVRLPGVRTSVVLRTARTTSYAGRTEVLRLAIPQKARRAVARATGNSRTKAVAKLVVTMLDSSGNAKKVVRTIRLS</sequence>
<name>A0A2P2CCC1_9ZZZZ</name>
<reference evidence="2" key="1">
    <citation type="submission" date="2015-08" db="EMBL/GenBank/DDBJ databases">
        <authorList>
            <person name="Babu N.S."/>
            <person name="Beckwith C.J."/>
            <person name="Beseler K.G."/>
            <person name="Brison A."/>
            <person name="Carone J.V."/>
            <person name="Caskin T.P."/>
            <person name="Diamond M."/>
            <person name="Durham M.E."/>
            <person name="Foxe J.M."/>
            <person name="Go M."/>
            <person name="Henderson B.A."/>
            <person name="Jones I.B."/>
            <person name="McGettigan J.A."/>
            <person name="Micheletti S.J."/>
            <person name="Nasrallah M.E."/>
            <person name="Ortiz D."/>
            <person name="Piller C.R."/>
            <person name="Privatt S.R."/>
            <person name="Schneider S.L."/>
            <person name="Sharp S."/>
            <person name="Smith T.C."/>
            <person name="Stanton J.D."/>
            <person name="Ullery H.E."/>
            <person name="Wilson R.J."/>
            <person name="Serrano M.G."/>
            <person name="Buck G."/>
            <person name="Lee V."/>
            <person name="Wang Y."/>
            <person name="Carvalho R."/>
            <person name="Voegtly L."/>
            <person name="Shi R."/>
            <person name="Duckworth R."/>
            <person name="Johnson A."/>
            <person name="Loviza R."/>
            <person name="Walstead R."/>
            <person name="Shah Z."/>
            <person name="Kiflezghi M."/>
            <person name="Wade K."/>
            <person name="Ball S.L."/>
            <person name="Bradley K.W."/>
            <person name="Asai D.J."/>
            <person name="Bowman C.A."/>
            <person name="Russell D.A."/>
            <person name="Pope W.H."/>
            <person name="Jacobs-Sera D."/>
            <person name="Hendrix R.W."/>
            <person name="Hatfull G.F."/>
        </authorList>
    </citation>
    <scope>NUCLEOTIDE SEQUENCE</scope>
</reference>
<organism evidence="2">
    <name type="scientific">metagenome</name>
    <dbReference type="NCBI Taxonomy" id="256318"/>
    <lineage>
        <taxon>unclassified sequences</taxon>
        <taxon>metagenomes</taxon>
    </lineage>
</organism>